<protein>
    <submittedName>
        <fullName evidence="8">Response regulator transcription factor</fullName>
    </submittedName>
</protein>
<dbReference type="SUPFAM" id="SSF46894">
    <property type="entry name" value="C-terminal effector domain of the bipartite response regulators"/>
    <property type="match status" value="1"/>
</dbReference>
<dbReference type="Pfam" id="PF00196">
    <property type="entry name" value="GerE"/>
    <property type="match status" value="1"/>
</dbReference>
<evidence type="ECO:0000256" key="2">
    <source>
        <dbReference type="ARBA" id="ARBA00023015"/>
    </source>
</evidence>
<dbReference type="InterPro" id="IPR000792">
    <property type="entry name" value="Tscrpt_reg_LuxR_C"/>
</dbReference>
<evidence type="ECO:0000313" key="8">
    <source>
        <dbReference type="EMBL" id="MEA5362295.1"/>
    </source>
</evidence>
<feature type="domain" description="Response regulatory" evidence="7">
    <location>
        <begin position="4"/>
        <end position="122"/>
    </location>
</feature>
<dbReference type="InterPro" id="IPR011006">
    <property type="entry name" value="CheY-like_superfamily"/>
</dbReference>
<dbReference type="PANTHER" id="PTHR43214:SF24">
    <property type="entry name" value="TRANSCRIPTIONAL REGULATORY PROTEIN NARL-RELATED"/>
    <property type="match status" value="1"/>
</dbReference>
<dbReference type="InterPro" id="IPR039420">
    <property type="entry name" value="WalR-like"/>
</dbReference>
<dbReference type="InterPro" id="IPR001789">
    <property type="entry name" value="Sig_transdc_resp-reg_receiver"/>
</dbReference>
<dbReference type="Gene3D" id="3.40.50.2300">
    <property type="match status" value="1"/>
</dbReference>
<dbReference type="InterPro" id="IPR016032">
    <property type="entry name" value="Sig_transdc_resp-reg_C-effctor"/>
</dbReference>
<dbReference type="Proteomes" id="UP001304298">
    <property type="component" value="Unassembled WGS sequence"/>
</dbReference>
<comment type="caution">
    <text evidence="8">The sequence shown here is derived from an EMBL/GenBank/DDBJ whole genome shotgun (WGS) entry which is preliminary data.</text>
</comment>
<evidence type="ECO:0000256" key="3">
    <source>
        <dbReference type="ARBA" id="ARBA00023125"/>
    </source>
</evidence>
<keyword evidence="3" id="KW-0238">DNA-binding</keyword>
<reference evidence="8 9" key="1">
    <citation type="submission" date="2023-12" db="EMBL/GenBank/DDBJ databases">
        <title>Amycolatopsis sp. V23-08.</title>
        <authorList>
            <person name="Somphong A."/>
        </authorList>
    </citation>
    <scope>NUCLEOTIDE SEQUENCE [LARGE SCALE GENOMIC DNA]</scope>
    <source>
        <strain evidence="8 9">V23-08</strain>
    </source>
</reference>
<keyword evidence="4" id="KW-0804">Transcription</keyword>
<keyword evidence="1 5" id="KW-0597">Phosphoprotein</keyword>
<gene>
    <name evidence="8" type="ORF">VA596_22350</name>
</gene>
<dbReference type="RefSeq" id="WP_323329779.1">
    <property type="nucleotide sequence ID" value="NZ_JAYFSI010000005.1"/>
</dbReference>
<dbReference type="PROSITE" id="PS00622">
    <property type="entry name" value="HTH_LUXR_1"/>
    <property type="match status" value="1"/>
</dbReference>
<dbReference type="InterPro" id="IPR058245">
    <property type="entry name" value="NreC/VraR/RcsB-like_REC"/>
</dbReference>
<dbReference type="CDD" id="cd06170">
    <property type="entry name" value="LuxR_C_like"/>
    <property type="match status" value="1"/>
</dbReference>
<feature type="domain" description="HTH luxR-type" evidence="6">
    <location>
        <begin position="150"/>
        <end position="215"/>
    </location>
</feature>
<organism evidence="8 9">
    <name type="scientific">Amycolatopsis heterodermiae</name>
    <dbReference type="NCBI Taxonomy" id="3110235"/>
    <lineage>
        <taxon>Bacteria</taxon>
        <taxon>Bacillati</taxon>
        <taxon>Actinomycetota</taxon>
        <taxon>Actinomycetes</taxon>
        <taxon>Pseudonocardiales</taxon>
        <taxon>Pseudonocardiaceae</taxon>
        <taxon>Amycolatopsis</taxon>
    </lineage>
</organism>
<evidence type="ECO:0000256" key="1">
    <source>
        <dbReference type="ARBA" id="ARBA00022553"/>
    </source>
</evidence>
<keyword evidence="9" id="KW-1185">Reference proteome</keyword>
<dbReference type="SMART" id="SM00421">
    <property type="entry name" value="HTH_LUXR"/>
    <property type="match status" value="1"/>
</dbReference>
<dbReference type="CDD" id="cd17535">
    <property type="entry name" value="REC_NarL-like"/>
    <property type="match status" value="1"/>
</dbReference>
<dbReference type="PROSITE" id="PS50043">
    <property type="entry name" value="HTH_LUXR_2"/>
    <property type="match status" value="1"/>
</dbReference>
<dbReference type="SUPFAM" id="SSF52172">
    <property type="entry name" value="CheY-like"/>
    <property type="match status" value="1"/>
</dbReference>
<keyword evidence="2" id="KW-0805">Transcription regulation</keyword>
<dbReference type="PANTHER" id="PTHR43214">
    <property type="entry name" value="TWO-COMPONENT RESPONSE REGULATOR"/>
    <property type="match status" value="1"/>
</dbReference>
<dbReference type="EMBL" id="JAYFSI010000005">
    <property type="protein sequence ID" value="MEA5362295.1"/>
    <property type="molecule type" value="Genomic_DNA"/>
</dbReference>
<dbReference type="PRINTS" id="PR00038">
    <property type="entry name" value="HTHLUXR"/>
</dbReference>
<dbReference type="PROSITE" id="PS50110">
    <property type="entry name" value="RESPONSE_REGULATORY"/>
    <property type="match status" value="1"/>
</dbReference>
<evidence type="ECO:0000256" key="4">
    <source>
        <dbReference type="ARBA" id="ARBA00023163"/>
    </source>
</evidence>
<evidence type="ECO:0000259" key="7">
    <source>
        <dbReference type="PROSITE" id="PS50110"/>
    </source>
</evidence>
<name>A0ABU5R7U1_9PSEU</name>
<accession>A0ABU5R7U1</accession>
<evidence type="ECO:0000313" key="9">
    <source>
        <dbReference type="Proteomes" id="UP001304298"/>
    </source>
</evidence>
<evidence type="ECO:0000259" key="6">
    <source>
        <dbReference type="PROSITE" id="PS50043"/>
    </source>
</evidence>
<evidence type="ECO:0000256" key="5">
    <source>
        <dbReference type="PROSITE-ProRule" id="PRU00169"/>
    </source>
</evidence>
<dbReference type="Pfam" id="PF00072">
    <property type="entry name" value="Response_reg"/>
    <property type="match status" value="1"/>
</dbReference>
<dbReference type="SMART" id="SM00448">
    <property type="entry name" value="REC"/>
    <property type="match status" value="1"/>
</dbReference>
<feature type="modified residue" description="4-aspartylphosphate" evidence="5">
    <location>
        <position position="55"/>
    </location>
</feature>
<proteinExistence type="predicted"/>
<sequence length="222" mass="23928">MTIRVLVADDQPLVRAGLISLLNAAPGIDVVADAANGVDAVSLTTTSRPDVILMDVRMPGLDGISATRQILGRDDERPPRIIILTTFDVSEYVYTSLREGAAGFLLKDTPADRIIAAVYSVAAGDVLLSPRITRRLIETFARHHQPSKYRGDHLAALTSRETEVLHLVGHGLSNTEIAERLTLSAETVKTHVKRIMGKLELSSRAQAVVAAYESGLVVPSTD</sequence>